<dbReference type="GO" id="GO:0046306">
    <property type="term" value="P:alkanesulfonate catabolic process"/>
    <property type="evidence" value="ECO:0007669"/>
    <property type="project" value="TreeGrafter"/>
</dbReference>
<feature type="domain" description="Luciferase-like" evidence="5">
    <location>
        <begin position="16"/>
        <end position="243"/>
    </location>
</feature>
<evidence type="ECO:0000313" key="7">
    <source>
        <dbReference type="Proteomes" id="UP000288351"/>
    </source>
</evidence>
<dbReference type="PANTHER" id="PTHR42847">
    <property type="entry name" value="ALKANESULFONATE MONOOXYGENASE"/>
    <property type="match status" value="1"/>
</dbReference>
<dbReference type="RefSeq" id="WP_016573812.1">
    <property type="nucleotide sequence ID" value="NZ_BHXC01000006.1"/>
</dbReference>
<dbReference type="PANTHER" id="PTHR42847:SF4">
    <property type="entry name" value="ALKANESULFONATE MONOOXYGENASE-RELATED"/>
    <property type="match status" value="1"/>
</dbReference>
<reference evidence="6 7" key="1">
    <citation type="journal article" date="2019" name="Microbiol. Resour. Announc.">
        <title>Draft Genome Sequence of the Most Traditional epsilon-Poly-l-Lysine Producer, Streptomyces albulus NBRC14147.</title>
        <authorList>
            <person name="Yamanaka K."/>
            <person name="Hamano Y."/>
        </authorList>
    </citation>
    <scope>NUCLEOTIDE SEQUENCE [LARGE SCALE GENOMIC DNA]</scope>
    <source>
        <strain evidence="6 7">NBRC 14147</strain>
    </source>
</reference>
<dbReference type="NCBIfam" id="TIGR03619">
    <property type="entry name" value="F420_Rv2161c"/>
    <property type="match status" value="1"/>
</dbReference>
<evidence type="ECO:0000256" key="1">
    <source>
        <dbReference type="ARBA" id="ARBA00022630"/>
    </source>
</evidence>
<evidence type="ECO:0000256" key="2">
    <source>
        <dbReference type="ARBA" id="ARBA00022643"/>
    </source>
</evidence>
<keyword evidence="1" id="KW-0285">Flavoprotein</keyword>
<protein>
    <submittedName>
        <fullName evidence="6">LLM class F420-dependent oxidoreductase</fullName>
    </submittedName>
</protein>
<evidence type="ECO:0000259" key="5">
    <source>
        <dbReference type="Pfam" id="PF00296"/>
    </source>
</evidence>
<dbReference type="InterPro" id="IPR011251">
    <property type="entry name" value="Luciferase-like_dom"/>
</dbReference>
<evidence type="ECO:0000313" key="6">
    <source>
        <dbReference type="EMBL" id="GCB90044.1"/>
    </source>
</evidence>
<keyword evidence="2" id="KW-0288">FMN</keyword>
<dbReference type="Gene3D" id="3.20.20.30">
    <property type="entry name" value="Luciferase-like domain"/>
    <property type="match status" value="1"/>
</dbReference>
<dbReference type="Pfam" id="PF00296">
    <property type="entry name" value="Bac_luciferase"/>
    <property type="match status" value="1"/>
</dbReference>
<dbReference type="InterPro" id="IPR050172">
    <property type="entry name" value="SsuD_RutA_monooxygenase"/>
</dbReference>
<dbReference type="SUPFAM" id="SSF51679">
    <property type="entry name" value="Bacterial luciferase-like"/>
    <property type="match status" value="1"/>
</dbReference>
<accession>A0A401QXD4</accession>
<dbReference type="Proteomes" id="UP000288351">
    <property type="component" value="Unassembled WGS sequence"/>
</dbReference>
<gene>
    <name evidence="6" type="ORF">SALB_02738</name>
</gene>
<dbReference type="GO" id="GO:0008726">
    <property type="term" value="F:alkanesulfonate monooxygenase activity"/>
    <property type="evidence" value="ECO:0007669"/>
    <property type="project" value="TreeGrafter"/>
</dbReference>
<organism evidence="6 7">
    <name type="scientific">Streptomyces noursei</name>
    <name type="common">Streptomyces albulus</name>
    <dbReference type="NCBI Taxonomy" id="1971"/>
    <lineage>
        <taxon>Bacteria</taxon>
        <taxon>Bacillati</taxon>
        <taxon>Actinomycetota</taxon>
        <taxon>Actinomycetes</taxon>
        <taxon>Kitasatosporales</taxon>
        <taxon>Streptomycetaceae</taxon>
        <taxon>Streptomyces</taxon>
    </lineage>
</organism>
<dbReference type="AlphaFoldDB" id="A0A401QXD4"/>
<dbReference type="InterPro" id="IPR019921">
    <property type="entry name" value="Lucif-like_OxRdtase_Rv2161c"/>
</dbReference>
<evidence type="ECO:0000256" key="4">
    <source>
        <dbReference type="ARBA" id="ARBA00023033"/>
    </source>
</evidence>
<dbReference type="InterPro" id="IPR036661">
    <property type="entry name" value="Luciferase-like_sf"/>
</dbReference>
<evidence type="ECO:0000256" key="3">
    <source>
        <dbReference type="ARBA" id="ARBA00023002"/>
    </source>
</evidence>
<proteinExistence type="predicted"/>
<name>A0A401QXD4_STRNR</name>
<sequence length="310" mass="32893">MTLRLGLGLPQMPQYDPRRAVREVARAAEEIGFDSVWVFERTVFPRAPLDGLYGVPDLPWPDFYQRCADPLVALALAAAVTDRVRLGSSVLVSGLHAPFPLARTLASLDAASGGRVLAGLGTGWSQDEYRAAGITPYADRGAQLDELLDVCAAVWGPDPVAYRGRWTEIAPASVGPKPARPIPVYLAGGGGRALDRVARRADGWLPAHLTGERLAPLLARLTGAAERHGRDAAELDVVLRVGVELTEAPLPKAGRPPYTGSHEQVLADLAGAADAGAREVLVDLQVHCRDGAELADRAAELHGRIRAAGL</sequence>
<keyword evidence="3" id="KW-0560">Oxidoreductase</keyword>
<dbReference type="EMBL" id="BHXC01000006">
    <property type="protein sequence ID" value="GCB90044.1"/>
    <property type="molecule type" value="Genomic_DNA"/>
</dbReference>
<comment type="caution">
    <text evidence="6">The sequence shown here is derived from an EMBL/GenBank/DDBJ whole genome shotgun (WGS) entry which is preliminary data.</text>
</comment>
<keyword evidence="4" id="KW-0503">Monooxygenase</keyword>